<dbReference type="RefSeq" id="WP_379595895.1">
    <property type="nucleotide sequence ID" value="NZ_JBHUDE010000008.1"/>
</dbReference>
<evidence type="ECO:0008006" key="4">
    <source>
        <dbReference type="Google" id="ProtNLM"/>
    </source>
</evidence>
<reference evidence="3" key="1">
    <citation type="journal article" date="2019" name="Int. J. Syst. Evol. Microbiol.">
        <title>The Global Catalogue of Microorganisms (GCM) 10K type strain sequencing project: providing services to taxonomists for standard genome sequencing and annotation.</title>
        <authorList>
            <consortium name="The Broad Institute Genomics Platform"/>
            <consortium name="The Broad Institute Genome Sequencing Center for Infectious Disease"/>
            <person name="Wu L."/>
            <person name="Ma J."/>
        </authorList>
    </citation>
    <scope>NUCLEOTIDE SEQUENCE [LARGE SCALE GENOMIC DNA]</scope>
    <source>
        <strain evidence="3">CGMCC 1.12376</strain>
    </source>
</reference>
<evidence type="ECO:0000313" key="3">
    <source>
        <dbReference type="Proteomes" id="UP001597221"/>
    </source>
</evidence>
<comment type="caution">
    <text evidence="2">The sequence shown here is derived from an EMBL/GenBank/DDBJ whole genome shotgun (WGS) entry which is preliminary data.</text>
</comment>
<keyword evidence="1" id="KW-0472">Membrane</keyword>
<keyword evidence="1" id="KW-1133">Transmembrane helix</keyword>
<feature type="transmembrane region" description="Helical" evidence="1">
    <location>
        <begin position="38"/>
        <end position="54"/>
    </location>
</feature>
<evidence type="ECO:0000313" key="2">
    <source>
        <dbReference type="EMBL" id="MFD1606519.1"/>
    </source>
</evidence>
<accession>A0ABW4HM02</accession>
<keyword evidence="1" id="KW-0812">Transmembrane</keyword>
<dbReference type="Proteomes" id="UP001597221">
    <property type="component" value="Unassembled WGS sequence"/>
</dbReference>
<name>A0ABW4HM02_9BACI</name>
<sequence length="66" mass="8479">MEFVRKYIYIIFFIALWLNFVIWDYVRDEEFKFVENTFQALFFVLFYIFVRWLFGWDKPKKDEDIE</sequence>
<gene>
    <name evidence="2" type="ORF">ACFSBH_02420</name>
</gene>
<evidence type="ECO:0000256" key="1">
    <source>
        <dbReference type="SAM" id="Phobius"/>
    </source>
</evidence>
<keyword evidence="3" id="KW-1185">Reference proteome</keyword>
<protein>
    <recommendedName>
        <fullName evidence="4">RNA polymerase subunit sigma</fullName>
    </recommendedName>
</protein>
<feature type="transmembrane region" description="Helical" evidence="1">
    <location>
        <begin position="7"/>
        <end position="26"/>
    </location>
</feature>
<proteinExistence type="predicted"/>
<organism evidence="2 3">
    <name type="scientific">Oceanobacillus luteolus</name>
    <dbReference type="NCBI Taxonomy" id="1274358"/>
    <lineage>
        <taxon>Bacteria</taxon>
        <taxon>Bacillati</taxon>
        <taxon>Bacillota</taxon>
        <taxon>Bacilli</taxon>
        <taxon>Bacillales</taxon>
        <taxon>Bacillaceae</taxon>
        <taxon>Oceanobacillus</taxon>
    </lineage>
</organism>
<dbReference type="EMBL" id="JBHUDE010000008">
    <property type="protein sequence ID" value="MFD1606519.1"/>
    <property type="molecule type" value="Genomic_DNA"/>
</dbReference>